<name>A0A4S1DWY1_9FLAO</name>
<dbReference type="InterPro" id="IPR010559">
    <property type="entry name" value="Sig_transdc_His_kin_internal"/>
</dbReference>
<comment type="caution">
    <text evidence="4">The sequence shown here is derived from an EMBL/GenBank/DDBJ whole genome shotgun (WGS) entry which is preliminary data.</text>
</comment>
<dbReference type="InterPro" id="IPR036890">
    <property type="entry name" value="HATPase_C_sf"/>
</dbReference>
<organism evidence="4 5">
    <name type="scientific">Flavivirga rizhaonensis</name>
    <dbReference type="NCBI Taxonomy" id="2559571"/>
    <lineage>
        <taxon>Bacteria</taxon>
        <taxon>Pseudomonadati</taxon>
        <taxon>Bacteroidota</taxon>
        <taxon>Flavobacteriia</taxon>
        <taxon>Flavobacteriales</taxon>
        <taxon>Flavobacteriaceae</taxon>
        <taxon>Flavivirga</taxon>
    </lineage>
</organism>
<evidence type="ECO:0000313" key="5">
    <source>
        <dbReference type="Proteomes" id="UP000307602"/>
    </source>
</evidence>
<protein>
    <submittedName>
        <fullName evidence="4">Histidine kinase</fullName>
    </submittedName>
</protein>
<dbReference type="RefSeq" id="WP_135877211.1">
    <property type="nucleotide sequence ID" value="NZ_SRSO01000013.1"/>
</dbReference>
<feature type="transmembrane region" description="Helical" evidence="2">
    <location>
        <begin position="12"/>
        <end position="29"/>
    </location>
</feature>
<keyword evidence="5" id="KW-1185">Reference proteome</keyword>
<dbReference type="GO" id="GO:0016020">
    <property type="term" value="C:membrane"/>
    <property type="evidence" value="ECO:0007669"/>
    <property type="project" value="InterPro"/>
</dbReference>
<feature type="domain" description="Signal transduction histidine kinase internal region" evidence="3">
    <location>
        <begin position="171"/>
        <end position="249"/>
    </location>
</feature>
<evidence type="ECO:0000259" key="3">
    <source>
        <dbReference type="Pfam" id="PF06580"/>
    </source>
</evidence>
<gene>
    <name evidence="4" type="ORF">EM932_10850</name>
</gene>
<dbReference type="EMBL" id="SRSO01000013">
    <property type="protein sequence ID" value="TGV02443.1"/>
    <property type="molecule type" value="Genomic_DNA"/>
</dbReference>
<accession>A0A4S1DWY1</accession>
<dbReference type="SUPFAM" id="SSF55874">
    <property type="entry name" value="ATPase domain of HSP90 chaperone/DNA topoisomerase II/histidine kinase"/>
    <property type="match status" value="1"/>
</dbReference>
<keyword evidence="1" id="KW-0175">Coiled coil</keyword>
<reference evidence="4 5" key="1">
    <citation type="submission" date="2019-04" db="EMBL/GenBank/DDBJ databases">
        <authorList>
            <person name="Liu A."/>
        </authorList>
    </citation>
    <scope>NUCLEOTIDE SEQUENCE [LARGE SCALE GENOMIC DNA]</scope>
    <source>
        <strain evidence="4 5">RZ03</strain>
    </source>
</reference>
<dbReference type="Gene3D" id="3.30.565.10">
    <property type="entry name" value="Histidine kinase-like ATPase, C-terminal domain"/>
    <property type="match status" value="1"/>
</dbReference>
<evidence type="ECO:0000256" key="2">
    <source>
        <dbReference type="SAM" id="Phobius"/>
    </source>
</evidence>
<dbReference type="PANTHER" id="PTHR34220:SF7">
    <property type="entry name" value="SENSOR HISTIDINE KINASE YPDA"/>
    <property type="match status" value="1"/>
</dbReference>
<evidence type="ECO:0000256" key="1">
    <source>
        <dbReference type="SAM" id="Coils"/>
    </source>
</evidence>
<dbReference type="InterPro" id="IPR050640">
    <property type="entry name" value="Bact_2-comp_sensor_kinase"/>
</dbReference>
<feature type="transmembrane region" description="Helical" evidence="2">
    <location>
        <begin position="49"/>
        <end position="68"/>
    </location>
</feature>
<feature type="transmembrane region" description="Helical" evidence="2">
    <location>
        <begin position="80"/>
        <end position="105"/>
    </location>
</feature>
<evidence type="ECO:0000313" key="4">
    <source>
        <dbReference type="EMBL" id="TGV02443.1"/>
    </source>
</evidence>
<keyword evidence="4" id="KW-0808">Transferase</keyword>
<dbReference type="OrthoDB" id="9809908at2"/>
<feature type="transmembrane region" description="Helical" evidence="2">
    <location>
        <begin position="125"/>
        <end position="150"/>
    </location>
</feature>
<dbReference type="GO" id="GO:0000155">
    <property type="term" value="F:phosphorelay sensor kinase activity"/>
    <property type="evidence" value="ECO:0007669"/>
    <property type="project" value="InterPro"/>
</dbReference>
<feature type="coiled-coil region" evidence="1">
    <location>
        <begin position="210"/>
        <end position="237"/>
    </location>
</feature>
<keyword evidence="2" id="KW-1133">Transmembrane helix</keyword>
<dbReference type="PANTHER" id="PTHR34220">
    <property type="entry name" value="SENSOR HISTIDINE KINASE YPDA"/>
    <property type="match status" value="1"/>
</dbReference>
<dbReference type="AlphaFoldDB" id="A0A4S1DWY1"/>
<keyword evidence="2" id="KW-0472">Membrane</keyword>
<dbReference type="Pfam" id="PF06580">
    <property type="entry name" value="His_kinase"/>
    <property type="match status" value="1"/>
</dbReference>
<keyword evidence="4" id="KW-0418">Kinase</keyword>
<dbReference type="Proteomes" id="UP000307602">
    <property type="component" value="Unassembled WGS sequence"/>
</dbReference>
<sequence length="371" mass="43613">MIKRVKPYLDLKLIGILSLFYFIFVVIYASKNAYLRIYSKRQIDWGEFIFANLLDWVIIVIFMMFIAFTTKLLMQKKTKLIYIISIHLFFSFFIGAFTIGLSQIVEHLKSPWPMKENSIASLFTSYIRLIDLHFLIYMSLVTMIYMYYYFQKIQESKIQTIKLQDQLSKTHLKFLQSQMHPHFLFNTLNGIHSLMDINIAKSKSIVVDLSDLLRNVLEKKDQNLIELQEELEILKKYIHIKKARFSDQLNIHLNIEEGLENVLVPNMLLQPIVENSTKHGYDKEHLSLDITISIFRKNDKLIVKIKNNGKELKDKLSVLLKKGTGLNNIKERLDSLYNNDYKLKIYNKSNSVITEVNIPIKLSISQIEKGF</sequence>
<proteinExistence type="predicted"/>
<keyword evidence="2" id="KW-0812">Transmembrane</keyword>